<feature type="transmembrane region" description="Helical" evidence="1">
    <location>
        <begin position="320"/>
        <end position="342"/>
    </location>
</feature>
<gene>
    <name evidence="2" type="ORF">ACK4CT_04095</name>
</gene>
<dbReference type="Proteomes" id="UP001635816">
    <property type="component" value="Unassembled WGS sequence"/>
</dbReference>
<dbReference type="EMBL" id="JBKBDD010000001">
    <property type="protein sequence ID" value="MFN6542354.1"/>
    <property type="molecule type" value="Genomic_DNA"/>
</dbReference>
<accession>A0ABW9L334</accession>
<keyword evidence="1" id="KW-0812">Transmembrane</keyword>
<keyword evidence="1" id="KW-1133">Transmembrane helix</keyword>
<feature type="transmembrane region" description="Helical" evidence="1">
    <location>
        <begin position="295"/>
        <end position="314"/>
    </location>
</feature>
<feature type="transmembrane region" description="Helical" evidence="1">
    <location>
        <begin position="145"/>
        <end position="167"/>
    </location>
</feature>
<feature type="transmembrane region" description="Helical" evidence="1">
    <location>
        <begin position="92"/>
        <end position="113"/>
    </location>
</feature>
<protein>
    <recommendedName>
        <fullName evidence="4">Integral membrane protein</fullName>
    </recommendedName>
</protein>
<feature type="transmembrane region" description="Helical" evidence="1">
    <location>
        <begin position="54"/>
        <end position="71"/>
    </location>
</feature>
<evidence type="ECO:0000313" key="3">
    <source>
        <dbReference type="Proteomes" id="UP001635816"/>
    </source>
</evidence>
<feature type="transmembrane region" description="Helical" evidence="1">
    <location>
        <begin position="173"/>
        <end position="194"/>
    </location>
</feature>
<evidence type="ECO:0000313" key="2">
    <source>
        <dbReference type="EMBL" id="MFN6542354.1"/>
    </source>
</evidence>
<evidence type="ECO:0008006" key="4">
    <source>
        <dbReference type="Google" id="ProtNLM"/>
    </source>
</evidence>
<organism evidence="2 3">
    <name type="scientific">Mycolicibacterium nivoides</name>
    <dbReference type="NCBI Taxonomy" id="2487344"/>
    <lineage>
        <taxon>Bacteria</taxon>
        <taxon>Bacillati</taxon>
        <taxon>Actinomycetota</taxon>
        <taxon>Actinomycetes</taxon>
        <taxon>Mycobacteriales</taxon>
        <taxon>Mycobacteriaceae</taxon>
        <taxon>Mycolicibacterium</taxon>
    </lineage>
</organism>
<keyword evidence="1" id="KW-0472">Membrane</keyword>
<dbReference type="RefSeq" id="WP_205263535.1">
    <property type="nucleotide sequence ID" value="NZ_JBKBDD010000001.1"/>
</dbReference>
<sequence length="373" mass="38739">MTTAPQTRYQRVTLEMWPLVAAICLLAALLWSGSLRTVSPILNVIASAASEPNFYSSALAGVGVLAGGAFAHWRQMRRQSWRGFAQACGSGLWVPMLASALLGVAVGNLAWGWTLASGAWQPLFAPFVSVSPTVVLMFGADVKTVLTGGMLGGVVTPPLSVFGASVVCPELGVPPVVGVTGGMAVAAVVAFTVCRRLPWLSELVRRDAEPTPAVAEKYGATWVLRRSLADFSEAQFFGSEWASLGLIAGAVVAYLLNPATPAYGSGLLPQILAAQAITAIVGVVLWRRRWARSPFYPTFVPIVSVAPACVLTYGGTPASVLAGALLGAAVGPPVAAAISARLPAHFHPFIGNVTAMAVVTSLIVPPLQLLPGF</sequence>
<name>A0ABW9L334_9MYCO</name>
<evidence type="ECO:0000256" key="1">
    <source>
        <dbReference type="SAM" id="Phobius"/>
    </source>
</evidence>
<feature type="transmembrane region" description="Helical" evidence="1">
    <location>
        <begin position="349"/>
        <end position="370"/>
    </location>
</feature>
<reference evidence="2 3" key="1">
    <citation type="submission" date="2024-12" db="EMBL/GenBank/DDBJ databases">
        <title>The coexistence of Mycolicibacterium septicum and Mycolicibacterium nivoides in clinical samples.</title>
        <authorList>
            <person name="Wang C."/>
            <person name="Feng Y."/>
            <person name="Zong Z."/>
        </authorList>
    </citation>
    <scope>NUCLEOTIDE SEQUENCE [LARGE SCALE GENOMIC DNA]</scope>
    <source>
        <strain evidence="2 3">120309</strain>
    </source>
</reference>
<proteinExistence type="predicted"/>
<feature type="transmembrane region" description="Helical" evidence="1">
    <location>
        <begin position="267"/>
        <end position="286"/>
    </location>
</feature>
<feature type="transmembrane region" description="Helical" evidence="1">
    <location>
        <begin position="234"/>
        <end position="255"/>
    </location>
</feature>
<keyword evidence="3" id="KW-1185">Reference proteome</keyword>
<comment type="caution">
    <text evidence="2">The sequence shown here is derived from an EMBL/GenBank/DDBJ whole genome shotgun (WGS) entry which is preliminary data.</text>
</comment>
<feature type="transmembrane region" description="Helical" evidence="1">
    <location>
        <begin position="119"/>
        <end position="138"/>
    </location>
</feature>
<feature type="transmembrane region" description="Helical" evidence="1">
    <location>
        <begin position="12"/>
        <end position="34"/>
    </location>
</feature>